<dbReference type="EMBL" id="MLCA01000002">
    <property type="protein sequence ID" value="MEE7490570.1"/>
    <property type="molecule type" value="Genomic_DNA"/>
</dbReference>
<dbReference type="RefSeq" id="WP_331301551.1">
    <property type="nucleotide sequence ID" value="NZ_MLCA01000002.1"/>
</dbReference>
<evidence type="ECO:0000313" key="2">
    <source>
        <dbReference type="Proteomes" id="UP001355206"/>
    </source>
</evidence>
<dbReference type="Proteomes" id="UP001355206">
    <property type="component" value="Unassembled WGS sequence"/>
</dbReference>
<gene>
    <name evidence="1" type="ORF">MOTC310_08795</name>
</gene>
<name>A0ABU7TL59_9HYPH</name>
<sequence length="201" mass="21694">MEISVTVDRSGYDRQVSDLAARVLKPALQEVADYLGAAARQRLMAETVLRFDNPVAWTVNAFAYRRDAAGDDAGTYVFVLGDQAQYFGLEVEGGPRVAGDYATTKGGPLVPASGAADKLDAEGNLPRNFVRDAVAAGAHWMRLKVGEPEALVLPGRGRLQVLAVISERIEYQPRFLFADIVRDAVLQKAPAAVTKYLSGAR</sequence>
<keyword evidence="2" id="KW-1185">Reference proteome</keyword>
<protein>
    <submittedName>
        <fullName evidence="1">Uncharacterized protein</fullName>
    </submittedName>
</protein>
<evidence type="ECO:0000313" key="1">
    <source>
        <dbReference type="EMBL" id="MEE7490570.1"/>
    </source>
</evidence>
<comment type="caution">
    <text evidence="1">The sequence shown here is derived from an EMBL/GenBank/DDBJ whole genome shotgun (WGS) entry which is preliminary data.</text>
</comment>
<proteinExistence type="predicted"/>
<accession>A0ABU7TL59</accession>
<organism evidence="1 2">
    <name type="scientific">Methylobacterium oryzae</name>
    <dbReference type="NCBI Taxonomy" id="334852"/>
    <lineage>
        <taxon>Bacteria</taxon>
        <taxon>Pseudomonadati</taxon>
        <taxon>Pseudomonadota</taxon>
        <taxon>Alphaproteobacteria</taxon>
        <taxon>Hyphomicrobiales</taxon>
        <taxon>Methylobacteriaceae</taxon>
        <taxon>Methylobacterium</taxon>
    </lineage>
</organism>
<reference evidence="1 2" key="1">
    <citation type="journal article" date="2012" name="Genet. Mol. Biol.">
        <title>Analysis of 16S rRNA and mxaF genes revealing insights into Methylobacterium niche-specific plant association.</title>
        <authorList>
            <person name="Dourado M.N."/>
            <person name="Andreote F.D."/>
            <person name="Dini-Andreote F."/>
            <person name="Conti R."/>
            <person name="Araujo J.M."/>
            <person name="Araujo W.L."/>
        </authorList>
    </citation>
    <scope>NUCLEOTIDE SEQUENCE [LARGE SCALE GENOMIC DNA]</scope>
    <source>
        <strain evidence="1 2">TC3-10</strain>
    </source>
</reference>